<evidence type="ECO:0000256" key="2">
    <source>
        <dbReference type="ARBA" id="ARBA00022857"/>
    </source>
</evidence>
<dbReference type="GO" id="GO:0016491">
    <property type="term" value="F:oxidoreductase activity"/>
    <property type="evidence" value="ECO:0007669"/>
    <property type="project" value="UniProtKB-KW"/>
</dbReference>
<dbReference type="PRINTS" id="PR00080">
    <property type="entry name" value="SDRFAMILY"/>
</dbReference>
<organism evidence="5 6">
    <name type="scientific">Apophysomyces ossiformis</name>
    <dbReference type="NCBI Taxonomy" id="679940"/>
    <lineage>
        <taxon>Eukaryota</taxon>
        <taxon>Fungi</taxon>
        <taxon>Fungi incertae sedis</taxon>
        <taxon>Mucoromycota</taxon>
        <taxon>Mucoromycotina</taxon>
        <taxon>Mucoromycetes</taxon>
        <taxon>Mucorales</taxon>
        <taxon>Mucorineae</taxon>
        <taxon>Mucoraceae</taxon>
        <taxon>Apophysomyces</taxon>
    </lineage>
</organism>
<evidence type="ECO:0000256" key="1">
    <source>
        <dbReference type="ARBA" id="ARBA00006484"/>
    </source>
</evidence>
<dbReference type="PRINTS" id="PR00081">
    <property type="entry name" value="GDHRDH"/>
</dbReference>
<reference evidence="5" key="1">
    <citation type="submission" date="2020-01" db="EMBL/GenBank/DDBJ databases">
        <title>Genome Sequencing of Three Apophysomyces-Like Fungal Strains Confirms a Novel Fungal Genus in the Mucoromycota with divergent Burkholderia-like Endosymbiotic Bacteria.</title>
        <authorList>
            <person name="Stajich J.E."/>
            <person name="Macias A.M."/>
            <person name="Carter-House D."/>
            <person name="Lovett B."/>
            <person name="Kasson L.R."/>
            <person name="Berry K."/>
            <person name="Grigoriev I."/>
            <person name="Chang Y."/>
            <person name="Spatafora J."/>
            <person name="Kasson M.T."/>
        </authorList>
    </citation>
    <scope>NUCLEOTIDE SEQUENCE</scope>
    <source>
        <strain evidence="5">NRRL A-21654</strain>
    </source>
</reference>
<evidence type="ECO:0000313" key="5">
    <source>
        <dbReference type="EMBL" id="KAF7724905.1"/>
    </source>
</evidence>
<protein>
    <submittedName>
        <fullName evidence="5">Uncharacterized protein</fullName>
    </submittedName>
</protein>
<dbReference type="CDD" id="cd05325">
    <property type="entry name" value="carb_red_sniffer_like_SDR_c"/>
    <property type="match status" value="1"/>
</dbReference>
<name>A0A8H7BIZ4_9FUNG</name>
<comment type="similarity">
    <text evidence="1 4">Belongs to the short-chain dehydrogenases/reductases (SDR) family.</text>
</comment>
<dbReference type="InterPro" id="IPR036291">
    <property type="entry name" value="NAD(P)-bd_dom_sf"/>
</dbReference>
<keyword evidence="2" id="KW-0521">NADP</keyword>
<evidence type="ECO:0000256" key="4">
    <source>
        <dbReference type="RuleBase" id="RU000363"/>
    </source>
</evidence>
<dbReference type="Gene3D" id="3.40.50.720">
    <property type="entry name" value="NAD(P)-binding Rossmann-like Domain"/>
    <property type="match status" value="1"/>
</dbReference>
<dbReference type="GO" id="GO:0005737">
    <property type="term" value="C:cytoplasm"/>
    <property type="evidence" value="ECO:0007669"/>
    <property type="project" value="TreeGrafter"/>
</dbReference>
<keyword evidence="6" id="KW-1185">Reference proteome</keyword>
<accession>A0A8H7BIZ4</accession>
<proteinExistence type="inferred from homology"/>
<dbReference type="AlphaFoldDB" id="A0A8H7BIZ4"/>
<evidence type="ECO:0000256" key="3">
    <source>
        <dbReference type="ARBA" id="ARBA00023002"/>
    </source>
</evidence>
<comment type="caution">
    <text evidence="5">The sequence shown here is derived from an EMBL/GenBank/DDBJ whole genome shotgun (WGS) entry which is preliminary data.</text>
</comment>
<dbReference type="EMBL" id="JABAYA010000108">
    <property type="protein sequence ID" value="KAF7724905.1"/>
    <property type="molecule type" value="Genomic_DNA"/>
</dbReference>
<dbReference type="InterPro" id="IPR002347">
    <property type="entry name" value="SDR_fam"/>
</dbReference>
<sequence>MSLTVLVTGASRGLGLEFAKQLSKQGYIVIASARSPDKSSELQSLASSNNVHTLPLDIVDEASVKSAADQVWKIAPEGIDILINNSGIFCSYTMNVETAKANDYMRIFETNVAGTATSTVAFLEHLRKGKTRKIINISSTLGSFGYPRNMGGSAPAYSVSKAAENMLTKLFAIQLEKENFCVIALNPGWVKTDMGTERAPLEPEESISGMLKVIDKATEKDSGKFFQYNGEDLPW</sequence>
<dbReference type="Pfam" id="PF00106">
    <property type="entry name" value="adh_short"/>
    <property type="match status" value="1"/>
</dbReference>
<keyword evidence="3" id="KW-0560">Oxidoreductase</keyword>
<dbReference type="PANTHER" id="PTHR43544:SF7">
    <property type="entry name" value="NADB-LER2"/>
    <property type="match status" value="1"/>
</dbReference>
<dbReference type="InterPro" id="IPR051468">
    <property type="entry name" value="Fungal_SecMetab_SDRs"/>
</dbReference>
<dbReference type="SUPFAM" id="SSF51735">
    <property type="entry name" value="NAD(P)-binding Rossmann-fold domains"/>
    <property type="match status" value="1"/>
</dbReference>
<dbReference type="OrthoDB" id="9876299at2759"/>
<dbReference type="PANTHER" id="PTHR43544">
    <property type="entry name" value="SHORT-CHAIN DEHYDROGENASE/REDUCTASE"/>
    <property type="match status" value="1"/>
</dbReference>
<dbReference type="Proteomes" id="UP000605846">
    <property type="component" value="Unassembled WGS sequence"/>
</dbReference>
<gene>
    <name evidence="5" type="ORF">EC973_000564</name>
</gene>
<evidence type="ECO:0000313" key="6">
    <source>
        <dbReference type="Proteomes" id="UP000605846"/>
    </source>
</evidence>